<organism evidence="3">
    <name type="scientific">Acyrthosiphon pisum</name>
    <name type="common">Pea aphid</name>
    <dbReference type="NCBI Taxonomy" id="7029"/>
    <lineage>
        <taxon>Eukaryota</taxon>
        <taxon>Metazoa</taxon>
        <taxon>Ecdysozoa</taxon>
        <taxon>Arthropoda</taxon>
        <taxon>Hexapoda</taxon>
        <taxon>Insecta</taxon>
        <taxon>Pterygota</taxon>
        <taxon>Neoptera</taxon>
        <taxon>Paraneoptera</taxon>
        <taxon>Hemiptera</taxon>
        <taxon>Sternorrhyncha</taxon>
        <taxon>Aphidomorpha</taxon>
        <taxon>Aphidoidea</taxon>
        <taxon>Aphididae</taxon>
        <taxon>Macrosiphini</taxon>
        <taxon>Acyrthosiphon</taxon>
    </lineage>
</organism>
<sequence>MNQQPSNIPAGLAQGGRGFVLGVVEGVEGVFEKPISGARSDGIKGFFKGGCKGMVGLVARPLSGALDFTSGTLNTIKRVTDTTSEVQRVRLPRFFREDKQVRPYNKREAEGYKLLKVNQSNVFNYI</sequence>
<proteinExistence type="evidence at transcript level"/>
<evidence type="ECO:0000313" key="3">
    <source>
        <dbReference type="EMBL" id="BAH71136.1"/>
    </source>
</evidence>
<dbReference type="GO" id="GO:0045053">
    <property type="term" value="P:protein retention in Golgi apparatus"/>
    <property type="evidence" value="ECO:0007669"/>
    <property type="project" value="TreeGrafter"/>
</dbReference>
<dbReference type="GO" id="GO:0006623">
    <property type="term" value="P:protein targeting to vacuole"/>
    <property type="evidence" value="ECO:0007669"/>
    <property type="project" value="TreeGrafter"/>
</dbReference>
<evidence type="ECO:0000256" key="1">
    <source>
        <dbReference type="ARBA" id="ARBA00006545"/>
    </source>
</evidence>
<dbReference type="InterPro" id="IPR056748">
    <property type="entry name" value="VPS13-like_C"/>
</dbReference>
<protein>
    <submittedName>
        <fullName evidence="3">ACYPI008872 protein</fullName>
    </submittedName>
</protein>
<comment type="similarity">
    <text evidence="1">Belongs to the VPS13 family.</text>
</comment>
<dbReference type="EMBL" id="AK340549">
    <property type="protein sequence ID" value="BAH71136.1"/>
    <property type="molecule type" value="mRNA"/>
</dbReference>
<name>C4WTB6_ACYPI</name>
<accession>C4WTB6</accession>
<evidence type="ECO:0000259" key="2">
    <source>
        <dbReference type="Pfam" id="PF25037"/>
    </source>
</evidence>
<dbReference type="PANTHER" id="PTHR16166:SF93">
    <property type="entry name" value="INTERMEMBRANE LIPID TRANSFER PROTEIN VPS13"/>
    <property type="match status" value="1"/>
</dbReference>
<dbReference type="Pfam" id="PF25037">
    <property type="entry name" value="VPS13_C"/>
    <property type="match status" value="1"/>
</dbReference>
<feature type="domain" description="Intermembrane lipid transfer protein VPS13-like C-terminal" evidence="2">
    <location>
        <begin position="89"/>
        <end position="120"/>
    </location>
</feature>
<dbReference type="PANTHER" id="PTHR16166">
    <property type="entry name" value="VACUOLAR PROTEIN SORTING-ASSOCIATED PROTEIN VPS13"/>
    <property type="match status" value="1"/>
</dbReference>
<gene>
    <name evidence="3" type="primary">ACYPI008872</name>
</gene>
<dbReference type="InterPro" id="IPR026847">
    <property type="entry name" value="VPS13"/>
</dbReference>
<reference evidence="3" key="1">
    <citation type="submission" date="2009-06" db="EMBL/GenBank/DDBJ databases">
        <title>A full-length cDNA resource of the pea aphid, Acyrthosiphon pisum.</title>
        <authorList>
            <person name="Shigenobu S."/>
            <person name="Nakabachi A."/>
            <person name="Richards S."/>
        </authorList>
    </citation>
    <scope>NUCLEOTIDE SEQUENCE</scope>
    <source>
        <strain evidence="3">LSR1</strain>
        <tissue evidence="3">Whole body</tissue>
    </source>
</reference>
<dbReference type="AlphaFoldDB" id="C4WTB6"/>
<dbReference type="OrthoDB" id="428159at2759"/>